<dbReference type="InterPro" id="IPR006710">
    <property type="entry name" value="Glyco_hydro_43"/>
</dbReference>
<evidence type="ECO:0000256" key="1">
    <source>
        <dbReference type="ARBA" id="ARBA00009865"/>
    </source>
</evidence>
<evidence type="ECO:0000256" key="3">
    <source>
        <dbReference type="ARBA" id="ARBA00023295"/>
    </source>
</evidence>
<reference evidence="9 10" key="1">
    <citation type="submission" date="2018-10" db="EMBL/GenBank/DDBJ databases">
        <title>Isolation from soil.</title>
        <authorList>
            <person name="Hu J."/>
        </authorList>
    </citation>
    <scope>NUCLEOTIDE SEQUENCE [LARGE SCALE GENOMIC DNA]</scope>
    <source>
        <strain evidence="9 10">NEAU-Ht49</strain>
    </source>
</reference>
<dbReference type="InterPro" id="IPR023296">
    <property type="entry name" value="Glyco_hydro_beta-prop_sf"/>
</dbReference>
<feature type="compositionally biased region" description="Pro residues" evidence="7">
    <location>
        <begin position="58"/>
        <end position="72"/>
    </location>
</feature>
<dbReference type="InterPro" id="IPR005084">
    <property type="entry name" value="CBM6"/>
</dbReference>
<evidence type="ECO:0000256" key="7">
    <source>
        <dbReference type="SAM" id="MobiDB-lite"/>
    </source>
</evidence>
<evidence type="ECO:0000259" key="8">
    <source>
        <dbReference type="PROSITE" id="PS51175"/>
    </source>
</evidence>
<feature type="site" description="Important for catalytic activity, responsible for pKa modulation of the active site Glu and correct orientation of both the proton donor and substrate" evidence="5">
    <location>
        <position position="194"/>
    </location>
</feature>
<evidence type="ECO:0000256" key="6">
    <source>
        <dbReference type="RuleBase" id="RU361187"/>
    </source>
</evidence>
<name>A0A3M2LG53_9ACTN</name>
<sequence>MRSLKDPLAPSRRVTDRPLAVLALGALVSALIALVGVAVSWGGETPKQPRRVTSSPASPAPTAAPAPGPPTRPLIDSNFPDPSVIKAPDAYHAFATNDGGRNVPTATAPSATGPWTRTGADALPALPAWAEGGRTWAPDVSARADGSYLLYFTAQERTSGKQCLGVAVSTSVAGPYTPASDSPLVCRAGRDTIDPAAFVDADGTRYLLYKQEGAARDPGGLWVQRLTEDGLSGAGTATRVLTKSTAEPELVEAPALVRRDGKYVLFYAAGVFHSSEYQTRYAIASSITGPYTRGTRALLTTTGYRGQITGPGGADVVHDDTDSHLVFHGILRAPGANPLVRAMYMADLGWANGTPVVRGSAVRYEAESGRLGGVAVKRKVSGASGGTTVGTFDNPGKYVELDVYAPTAGEYEARVGYANRGSGPAALSALVNGASPAPFALPADPAHRFHDATASLTLRTGWNVVRLAAPAGSADLDWLEIS</sequence>
<keyword evidence="10" id="KW-1185">Reference proteome</keyword>
<keyword evidence="3 6" id="KW-0326">Glycosidase</keyword>
<comment type="similarity">
    <text evidence="1 6">Belongs to the glycosyl hydrolase 43 family.</text>
</comment>
<evidence type="ECO:0000256" key="2">
    <source>
        <dbReference type="ARBA" id="ARBA00022801"/>
    </source>
</evidence>
<dbReference type="OrthoDB" id="9758923at2"/>
<organism evidence="9 10">
    <name type="scientific">Actinomadura harenae</name>
    <dbReference type="NCBI Taxonomy" id="2483351"/>
    <lineage>
        <taxon>Bacteria</taxon>
        <taxon>Bacillati</taxon>
        <taxon>Actinomycetota</taxon>
        <taxon>Actinomycetes</taxon>
        <taxon>Streptosporangiales</taxon>
        <taxon>Thermomonosporaceae</taxon>
        <taxon>Actinomadura</taxon>
    </lineage>
</organism>
<protein>
    <submittedName>
        <fullName evidence="9">Glycoside hydrolase</fullName>
    </submittedName>
</protein>
<dbReference type="Proteomes" id="UP000282674">
    <property type="component" value="Unassembled WGS sequence"/>
</dbReference>
<dbReference type="Pfam" id="PF16990">
    <property type="entry name" value="CBM_35"/>
    <property type="match status" value="1"/>
</dbReference>
<dbReference type="CDD" id="cd08999">
    <property type="entry name" value="GH43_ABN-like"/>
    <property type="match status" value="1"/>
</dbReference>
<dbReference type="RefSeq" id="WP_122199426.1">
    <property type="nucleotide sequence ID" value="NZ_JBHSKC010000014.1"/>
</dbReference>
<dbReference type="GO" id="GO:0004553">
    <property type="term" value="F:hydrolase activity, hydrolyzing O-glycosyl compounds"/>
    <property type="evidence" value="ECO:0007669"/>
    <property type="project" value="InterPro"/>
</dbReference>
<dbReference type="GO" id="GO:0030246">
    <property type="term" value="F:carbohydrate binding"/>
    <property type="evidence" value="ECO:0007669"/>
    <property type="project" value="InterPro"/>
</dbReference>
<dbReference type="SUPFAM" id="SSF49785">
    <property type="entry name" value="Galactose-binding domain-like"/>
    <property type="match status" value="1"/>
</dbReference>
<feature type="active site" description="Proton acceptor" evidence="4">
    <location>
        <position position="81"/>
    </location>
</feature>
<keyword evidence="2 6" id="KW-0378">Hydrolase</keyword>
<dbReference type="Gene3D" id="2.60.120.260">
    <property type="entry name" value="Galactose-binding domain-like"/>
    <property type="match status" value="1"/>
</dbReference>
<gene>
    <name evidence="9" type="ORF">EBO15_38625</name>
</gene>
<dbReference type="GO" id="GO:0005975">
    <property type="term" value="P:carbohydrate metabolic process"/>
    <property type="evidence" value="ECO:0007669"/>
    <property type="project" value="InterPro"/>
</dbReference>
<dbReference type="PANTHER" id="PTHR42812">
    <property type="entry name" value="BETA-XYLOSIDASE"/>
    <property type="match status" value="1"/>
</dbReference>
<comment type="caution">
    <text evidence="9">The sequence shown here is derived from an EMBL/GenBank/DDBJ whole genome shotgun (WGS) entry which is preliminary data.</text>
</comment>
<evidence type="ECO:0000313" key="9">
    <source>
        <dbReference type="EMBL" id="RMI36452.1"/>
    </source>
</evidence>
<feature type="active site" description="Proton donor" evidence="4">
    <location>
        <position position="252"/>
    </location>
</feature>
<evidence type="ECO:0000256" key="4">
    <source>
        <dbReference type="PIRSR" id="PIRSR606710-1"/>
    </source>
</evidence>
<feature type="domain" description="CBM6" evidence="8">
    <location>
        <begin position="362"/>
        <end position="482"/>
    </location>
</feature>
<dbReference type="Pfam" id="PF04616">
    <property type="entry name" value="Glyco_hydro_43"/>
    <property type="match status" value="1"/>
</dbReference>
<dbReference type="InterPro" id="IPR051795">
    <property type="entry name" value="Glycosyl_Hydrlase_43"/>
</dbReference>
<dbReference type="InterPro" id="IPR008979">
    <property type="entry name" value="Galactose-bd-like_sf"/>
</dbReference>
<accession>A0A3M2LG53</accession>
<dbReference type="PROSITE" id="PS51175">
    <property type="entry name" value="CBM6"/>
    <property type="match status" value="1"/>
</dbReference>
<dbReference type="PANTHER" id="PTHR42812:SF5">
    <property type="entry name" value="ENDO-ARABINASE"/>
    <property type="match status" value="1"/>
</dbReference>
<dbReference type="Gene3D" id="2.115.10.20">
    <property type="entry name" value="Glycosyl hydrolase domain, family 43"/>
    <property type="match status" value="1"/>
</dbReference>
<dbReference type="EMBL" id="RFFG01000136">
    <property type="protein sequence ID" value="RMI36452.1"/>
    <property type="molecule type" value="Genomic_DNA"/>
</dbReference>
<feature type="region of interest" description="Disordered" evidence="7">
    <location>
        <begin position="43"/>
        <end position="80"/>
    </location>
</feature>
<dbReference type="AlphaFoldDB" id="A0A3M2LG53"/>
<evidence type="ECO:0000313" key="10">
    <source>
        <dbReference type="Proteomes" id="UP000282674"/>
    </source>
</evidence>
<proteinExistence type="inferred from homology"/>
<dbReference type="SUPFAM" id="SSF75005">
    <property type="entry name" value="Arabinanase/levansucrase/invertase"/>
    <property type="match status" value="1"/>
</dbReference>
<evidence type="ECO:0000256" key="5">
    <source>
        <dbReference type="PIRSR" id="PIRSR606710-2"/>
    </source>
</evidence>